<dbReference type="Proteomes" id="UP000325723">
    <property type="component" value="Unassembled WGS sequence"/>
</dbReference>
<reference evidence="1 2" key="1">
    <citation type="submission" date="2019-09" db="EMBL/GenBank/DDBJ databases">
        <authorList>
            <person name="Chandra G."/>
            <person name="Truman W A."/>
        </authorList>
    </citation>
    <scope>NUCLEOTIDE SEQUENCE [LARGE SCALE GENOMIC DNA]</scope>
    <source>
        <strain evidence="1">PS900</strain>
    </source>
</reference>
<accession>A0A8H2NPM4</accession>
<dbReference type="AlphaFoldDB" id="A0A8H2NPM4"/>
<protein>
    <submittedName>
        <fullName evidence="1">Uncharacterized protein</fullName>
    </submittedName>
</protein>
<evidence type="ECO:0000313" key="2">
    <source>
        <dbReference type="Proteomes" id="UP000325723"/>
    </source>
</evidence>
<evidence type="ECO:0000313" key="1">
    <source>
        <dbReference type="EMBL" id="VVO71924.1"/>
    </source>
</evidence>
<dbReference type="EMBL" id="CABVIE010000003">
    <property type="protein sequence ID" value="VVO71924.1"/>
    <property type="molecule type" value="Genomic_DNA"/>
</dbReference>
<name>A0A8H2NPM4_PSEFL</name>
<comment type="caution">
    <text evidence="1">The sequence shown here is derived from an EMBL/GenBank/DDBJ whole genome shotgun (WGS) entry which is preliminary data.</text>
</comment>
<organism evidence="1 2">
    <name type="scientific">Pseudomonas fluorescens</name>
    <dbReference type="NCBI Taxonomy" id="294"/>
    <lineage>
        <taxon>Bacteria</taxon>
        <taxon>Pseudomonadati</taxon>
        <taxon>Pseudomonadota</taxon>
        <taxon>Gammaproteobacteria</taxon>
        <taxon>Pseudomonadales</taxon>
        <taxon>Pseudomonadaceae</taxon>
        <taxon>Pseudomonas</taxon>
    </lineage>
</organism>
<sequence>MSVNCPFFTAWKNHCGLFFFERRALKYSKANEAKPNNPIIEMIMIPNSELCMLISGRRVSRENK</sequence>
<proteinExistence type="predicted"/>
<gene>
    <name evidence="1" type="ORF">PS900_01353</name>
</gene>